<organism evidence="2">
    <name type="scientific">Solanum lycopersicum</name>
    <name type="common">Tomato</name>
    <name type="synonym">Lycopersicon esculentum</name>
    <dbReference type="NCBI Taxonomy" id="4081"/>
    <lineage>
        <taxon>Eukaryota</taxon>
        <taxon>Viridiplantae</taxon>
        <taxon>Streptophyta</taxon>
        <taxon>Embryophyta</taxon>
        <taxon>Tracheophyta</taxon>
        <taxon>Spermatophyta</taxon>
        <taxon>Magnoliopsida</taxon>
        <taxon>eudicotyledons</taxon>
        <taxon>Gunneridae</taxon>
        <taxon>Pentapetalae</taxon>
        <taxon>asterids</taxon>
        <taxon>lamiids</taxon>
        <taxon>Solanales</taxon>
        <taxon>Solanaceae</taxon>
        <taxon>Solanoideae</taxon>
        <taxon>Solaneae</taxon>
        <taxon>Solanum</taxon>
        <taxon>Solanum subgen. Lycopersicon</taxon>
    </lineage>
</organism>
<feature type="compositionally biased region" description="Polar residues" evidence="1">
    <location>
        <begin position="7"/>
        <end position="29"/>
    </location>
</feature>
<dbReference type="AlphaFoldDB" id="A0A3Q7JD27"/>
<evidence type="ECO:0000313" key="2">
    <source>
        <dbReference type="EnsemblPlants" id="Solyc10g055715.1.1"/>
    </source>
</evidence>
<evidence type="ECO:0000256" key="1">
    <source>
        <dbReference type="SAM" id="MobiDB-lite"/>
    </source>
</evidence>
<dbReference type="InParanoid" id="A0A3Q7JD27"/>
<protein>
    <submittedName>
        <fullName evidence="2">Uncharacterized protein</fullName>
    </submittedName>
</protein>
<reference evidence="2" key="2">
    <citation type="submission" date="2019-01" db="UniProtKB">
        <authorList>
            <consortium name="EnsemblPlants"/>
        </authorList>
    </citation>
    <scope>IDENTIFICATION</scope>
    <source>
        <strain evidence="2">cv. Heinz 1706</strain>
    </source>
</reference>
<evidence type="ECO:0000313" key="3">
    <source>
        <dbReference type="Proteomes" id="UP000004994"/>
    </source>
</evidence>
<proteinExistence type="predicted"/>
<sequence length="69" mass="7434">MEKFCNCETQRSNASHASPTSTLLASTALSPPKQRIQPISSPKPLHSHPDCPLTLPEKEGHSSDLAVID</sequence>
<dbReference type="Gramene" id="Solyc10g055715.1.1">
    <property type="protein sequence ID" value="Solyc10g055715.1.1"/>
    <property type="gene ID" value="Solyc10g055715.1"/>
</dbReference>
<dbReference type="Proteomes" id="UP000004994">
    <property type="component" value="Chromosome 10"/>
</dbReference>
<accession>A0A3Q7JD27</accession>
<keyword evidence="3" id="KW-1185">Reference proteome</keyword>
<name>A0A3Q7JD27_SOLLC</name>
<feature type="region of interest" description="Disordered" evidence="1">
    <location>
        <begin position="1"/>
        <end position="69"/>
    </location>
</feature>
<dbReference type="EnsemblPlants" id="Solyc10g055715.1.1">
    <property type="protein sequence ID" value="Solyc10g055715.1.1"/>
    <property type="gene ID" value="Solyc10g055715.1"/>
</dbReference>
<reference evidence="2" key="1">
    <citation type="journal article" date="2012" name="Nature">
        <title>The tomato genome sequence provides insights into fleshy fruit evolution.</title>
        <authorList>
            <consortium name="Tomato Genome Consortium"/>
        </authorList>
    </citation>
    <scope>NUCLEOTIDE SEQUENCE [LARGE SCALE GENOMIC DNA]</scope>
    <source>
        <strain evidence="2">cv. Heinz 1706</strain>
    </source>
</reference>